<comment type="caution">
    <text evidence="1">The sequence shown here is derived from an EMBL/GenBank/DDBJ whole genome shotgun (WGS) entry which is preliminary data.</text>
</comment>
<sequence length="113" mass="13188">MRESVPASIVDFLEHMFEECGEVTMRIEEATEVEIADDRPIAMRWREAHWRVIDTPTPLQDEPDWMMHPLITHPPEGWRMGWRFIARSDADGAVCTIDAVRTLAGWELRNVWA</sequence>
<dbReference type="EMBL" id="JAGDYL010000013">
    <property type="protein sequence ID" value="MBO1805429.1"/>
    <property type="molecule type" value="Genomic_DNA"/>
</dbReference>
<organism evidence="1 2">
    <name type="scientific">Leucobacter ruminantium</name>
    <dbReference type="NCBI Taxonomy" id="1289170"/>
    <lineage>
        <taxon>Bacteria</taxon>
        <taxon>Bacillati</taxon>
        <taxon>Actinomycetota</taxon>
        <taxon>Actinomycetes</taxon>
        <taxon>Micrococcales</taxon>
        <taxon>Microbacteriaceae</taxon>
        <taxon>Leucobacter</taxon>
    </lineage>
</organism>
<reference evidence="1" key="1">
    <citation type="submission" date="2021-03" db="EMBL/GenBank/DDBJ databases">
        <title>Leucobacter chromiisoli sp. nov., isolated from chromium-containing soil of chemical plant.</title>
        <authorList>
            <person name="Xu Z."/>
        </authorList>
    </citation>
    <scope>NUCLEOTIDE SEQUENCE</scope>
    <source>
        <strain evidence="1">A2</strain>
    </source>
</reference>
<dbReference type="AlphaFoldDB" id="A0A939LV99"/>
<keyword evidence="2" id="KW-1185">Reference proteome</keyword>
<evidence type="ECO:0000313" key="1">
    <source>
        <dbReference type="EMBL" id="MBO1805429.1"/>
    </source>
</evidence>
<gene>
    <name evidence="1" type="ORF">J4H91_08875</name>
</gene>
<dbReference type="Proteomes" id="UP000664398">
    <property type="component" value="Unassembled WGS sequence"/>
</dbReference>
<dbReference type="RefSeq" id="WP_208045899.1">
    <property type="nucleotide sequence ID" value="NZ_JAGDYL010000013.1"/>
</dbReference>
<proteinExistence type="predicted"/>
<evidence type="ECO:0000313" key="2">
    <source>
        <dbReference type="Proteomes" id="UP000664398"/>
    </source>
</evidence>
<accession>A0A939LV99</accession>
<protein>
    <submittedName>
        <fullName evidence="1">Uncharacterized protein</fullName>
    </submittedName>
</protein>
<name>A0A939LV99_9MICO</name>